<sequence length="53" mass="5522">MKLPLVGKFAKNFTAASADSKKPSFTGAVTVPFNISAKNQQGQLSLAEKIAGL</sequence>
<gene>
    <name evidence="1" type="ORF">DYBT9623_00688</name>
</gene>
<keyword evidence="2" id="KW-1185">Reference proteome</keyword>
<name>A0ABN7R1B2_9BACT</name>
<evidence type="ECO:0000313" key="2">
    <source>
        <dbReference type="Proteomes" id="UP000679725"/>
    </source>
</evidence>
<comment type="caution">
    <text evidence="1">The sequence shown here is derived from an EMBL/GenBank/DDBJ whole genome shotgun (WGS) entry which is preliminary data.</text>
</comment>
<dbReference type="EMBL" id="CAJRAU010000001">
    <property type="protein sequence ID" value="CAG5067960.1"/>
    <property type="molecule type" value="Genomic_DNA"/>
</dbReference>
<protein>
    <submittedName>
        <fullName evidence="1">Uncharacterized protein</fullName>
    </submittedName>
</protein>
<reference evidence="1 2" key="1">
    <citation type="submission" date="2021-04" db="EMBL/GenBank/DDBJ databases">
        <authorList>
            <person name="Rodrigo-Torres L."/>
            <person name="Arahal R. D."/>
            <person name="Lucena T."/>
        </authorList>
    </citation>
    <scope>NUCLEOTIDE SEQUENCE [LARGE SCALE GENOMIC DNA]</scope>
    <source>
        <strain evidence="1 2">CECT 9623</strain>
    </source>
</reference>
<proteinExistence type="predicted"/>
<dbReference type="Proteomes" id="UP000679725">
    <property type="component" value="Unassembled WGS sequence"/>
</dbReference>
<organism evidence="1 2">
    <name type="scientific">Dyadobacter linearis</name>
    <dbReference type="NCBI Taxonomy" id="2823330"/>
    <lineage>
        <taxon>Bacteria</taxon>
        <taxon>Pseudomonadati</taxon>
        <taxon>Bacteroidota</taxon>
        <taxon>Cytophagia</taxon>
        <taxon>Cytophagales</taxon>
        <taxon>Spirosomataceae</taxon>
        <taxon>Dyadobacter</taxon>
    </lineage>
</organism>
<accession>A0ABN7R1B2</accession>
<evidence type="ECO:0000313" key="1">
    <source>
        <dbReference type="EMBL" id="CAG5067960.1"/>
    </source>
</evidence>